<organism evidence="1 2">
    <name type="scientific">Rubricoccus marinus</name>
    <dbReference type="NCBI Taxonomy" id="716817"/>
    <lineage>
        <taxon>Bacteria</taxon>
        <taxon>Pseudomonadati</taxon>
        <taxon>Rhodothermota</taxon>
        <taxon>Rhodothermia</taxon>
        <taxon>Rhodothermales</taxon>
        <taxon>Rubricoccaceae</taxon>
        <taxon>Rubricoccus</taxon>
    </lineage>
</organism>
<dbReference type="InParanoid" id="A0A259TZJ9"/>
<proteinExistence type="predicted"/>
<evidence type="ECO:0000313" key="1">
    <source>
        <dbReference type="EMBL" id="OZC03203.1"/>
    </source>
</evidence>
<comment type="caution">
    <text evidence="1">The sequence shown here is derived from an EMBL/GenBank/DDBJ whole genome shotgun (WGS) entry which is preliminary data.</text>
</comment>
<protein>
    <submittedName>
        <fullName evidence="1">Uncharacterized protein</fullName>
    </submittedName>
</protein>
<accession>A0A259TZJ9</accession>
<gene>
    <name evidence="1" type="ORF">BSZ36_09585</name>
</gene>
<dbReference type="Proteomes" id="UP000216446">
    <property type="component" value="Unassembled WGS sequence"/>
</dbReference>
<dbReference type="OrthoDB" id="978691at2"/>
<dbReference type="RefSeq" id="WP_094548303.1">
    <property type="nucleotide sequence ID" value="NZ_MQWB01000001.1"/>
</dbReference>
<keyword evidence="2" id="KW-1185">Reference proteome</keyword>
<name>A0A259TZJ9_9BACT</name>
<evidence type="ECO:0000313" key="2">
    <source>
        <dbReference type="Proteomes" id="UP000216446"/>
    </source>
</evidence>
<dbReference type="AlphaFoldDB" id="A0A259TZJ9"/>
<sequence>MNAFSSLPDSARLWLFAADAPISDDTLAQVRAFLPTWASHGRPVTAAAERVADSVLAVAAVISPEEFNAGVSGCGIDAMTHAVEAAFGATGLAQASPLAVSYRDAEDTWQSVPRSAFRKLARAGEVSGQTPVLDLTPTDLGTLRARGAVRPASEAWHGAAFALGVPA</sequence>
<dbReference type="EMBL" id="MQWB01000001">
    <property type="protein sequence ID" value="OZC03203.1"/>
    <property type="molecule type" value="Genomic_DNA"/>
</dbReference>
<reference evidence="1 2" key="1">
    <citation type="submission" date="2016-11" db="EMBL/GenBank/DDBJ databases">
        <title>Study of marine rhodopsin-containing bacteria.</title>
        <authorList>
            <person name="Yoshizawa S."/>
            <person name="Kumagai Y."/>
            <person name="Kogure K."/>
        </authorList>
    </citation>
    <scope>NUCLEOTIDE SEQUENCE [LARGE SCALE GENOMIC DNA]</scope>
    <source>
        <strain evidence="1 2">SG-29</strain>
    </source>
</reference>